<evidence type="ECO:0000259" key="5">
    <source>
        <dbReference type="Pfam" id="PF00171"/>
    </source>
</evidence>
<dbReference type="SUPFAM" id="SSF53720">
    <property type="entry name" value="ALDH-like"/>
    <property type="match status" value="1"/>
</dbReference>
<dbReference type="GO" id="GO:0004777">
    <property type="term" value="F:succinate-semialdehyde dehydrogenase (NAD+) activity"/>
    <property type="evidence" value="ECO:0007669"/>
    <property type="project" value="UniProtKB-EC"/>
</dbReference>
<dbReference type="Gene3D" id="3.40.309.10">
    <property type="entry name" value="Aldehyde Dehydrogenase, Chain A, domain 2"/>
    <property type="match status" value="1"/>
</dbReference>
<evidence type="ECO:0000256" key="1">
    <source>
        <dbReference type="ARBA" id="ARBA00013051"/>
    </source>
</evidence>
<dbReference type="Pfam" id="PF00171">
    <property type="entry name" value="Aldedh"/>
    <property type="match status" value="1"/>
</dbReference>
<evidence type="ECO:0000256" key="4">
    <source>
        <dbReference type="ARBA" id="ARBA00030806"/>
    </source>
</evidence>
<evidence type="ECO:0000313" key="6">
    <source>
        <dbReference type="EMBL" id="KAH7268942.1"/>
    </source>
</evidence>
<dbReference type="GO" id="GO:0009450">
    <property type="term" value="P:gamma-aminobutyric acid catabolic process"/>
    <property type="evidence" value="ECO:0007669"/>
    <property type="project" value="TreeGrafter"/>
</dbReference>
<name>A0A9P9R7R2_FUSSL</name>
<dbReference type="InterPro" id="IPR015590">
    <property type="entry name" value="Aldehyde_DH_dom"/>
</dbReference>
<sequence length="104" mass="11060">MANTVSIGTLLSTDARIKKLSSTGSTAVGRALVTQTAPSFKELSVQLGDNSPFIVCADFASKFPRSGQTCVAAKRLFVQDGMYQDFVKKLPEAVEKSKVGCLAQ</sequence>
<protein>
    <recommendedName>
        <fullName evidence="2">Succinate-semialdehyde dehydrogenase, mitochondrial</fullName>
        <ecNumber evidence="1">1.2.1.24</ecNumber>
    </recommendedName>
    <alternativeName>
        <fullName evidence="4">NAD(+)-dependent succinic semialdehyde dehydrogenase</fullName>
    </alternativeName>
</protein>
<evidence type="ECO:0000256" key="3">
    <source>
        <dbReference type="ARBA" id="ARBA00023002"/>
    </source>
</evidence>
<comment type="caution">
    <text evidence="6">The sequence shown here is derived from an EMBL/GenBank/DDBJ whole genome shotgun (WGS) entry which is preliminary data.</text>
</comment>
<reference evidence="6" key="1">
    <citation type="journal article" date="2021" name="Nat. Commun.">
        <title>Genetic determinants of endophytism in the Arabidopsis root mycobiome.</title>
        <authorList>
            <person name="Mesny F."/>
            <person name="Miyauchi S."/>
            <person name="Thiergart T."/>
            <person name="Pickel B."/>
            <person name="Atanasova L."/>
            <person name="Karlsson M."/>
            <person name="Huettel B."/>
            <person name="Barry K.W."/>
            <person name="Haridas S."/>
            <person name="Chen C."/>
            <person name="Bauer D."/>
            <person name="Andreopoulos W."/>
            <person name="Pangilinan J."/>
            <person name="LaButti K."/>
            <person name="Riley R."/>
            <person name="Lipzen A."/>
            <person name="Clum A."/>
            <person name="Drula E."/>
            <person name="Henrissat B."/>
            <person name="Kohler A."/>
            <person name="Grigoriev I.V."/>
            <person name="Martin F.M."/>
            <person name="Hacquard S."/>
        </authorList>
    </citation>
    <scope>NUCLEOTIDE SEQUENCE</scope>
    <source>
        <strain evidence="6">FSSC 5 MPI-SDFR-AT-0091</strain>
    </source>
</reference>
<dbReference type="PROSITE" id="PS00070">
    <property type="entry name" value="ALDEHYDE_DEHYDR_CYS"/>
    <property type="match status" value="1"/>
</dbReference>
<dbReference type="PANTHER" id="PTHR43353">
    <property type="entry name" value="SUCCINATE-SEMIALDEHYDE DEHYDROGENASE, MITOCHONDRIAL"/>
    <property type="match status" value="1"/>
</dbReference>
<gene>
    <name evidence="6" type="ORF">B0J15DRAFT_462929</name>
</gene>
<feature type="domain" description="Aldehyde dehydrogenase" evidence="5">
    <location>
        <begin position="6"/>
        <end position="100"/>
    </location>
</feature>
<dbReference type="EMBL" id="JAGTJS010000005">
    <property type="protein sequence ID" value="KAH7268942.1"/>
    <property type="molecule type" value="Genomic_DNA"/>
</dbReference>
<dbReference type="AlphaFoldDB" id="A0A9P9R7R2"/>
<evidence type="ECO:0000313" key="7">
    <source>
        <dbReference type="Proteomes" id="UP000736672"/>
    </source>
</evidence>
<proteinExistence type="predicted"/>
<organism evidence="6 7">
    <name type="scientific">Fusarium solani</name>
    <name type="common">Filamentous fungus</name>
    <dbReference type="NCBI Taxonomy" id="169388"/>
    <lineage>
        <taxon>Eukaryota</taxon>
        <taxon>Fungi</taxon>
        <taxon>Dikarya</taxon>
        <taxon>Ascomycota</taxon>
        <taxon>Pezizomycotina</taxon>
        <taxon>Sordariomycetes</taxon>
        <taxon>Hypocreomycetidae</taxon>
        <taxon>Hypocreales</taxon>
        <taxon>Nectriaceae</taxon>
        <taxon>Fusarium</taxon>
        <taxon>Fusarium solani species complex</taxon>
    </lineage>
</organism>
<dbReference type="PANTHER" id="PTHR43353:SF5">
    <property type="entry name" value="SUCCINATE-SEMIALDEHYDE DEHYDROGENASE, MITOCHONDRIAL"/>
    <property type="match status" value="1"/>
</dbReference>
<evidence type="ECO:0000256" key="2">
    <source>
        <dbReference type="ARBA" id="ARBA00019842"/>
    </source>
</evidence>
<accession>A0A9P9R7R2</accession>
<dbReference type="Proteomes" id="UP000736672">
    <property type="component" value="Unassembled WGS sequence"/>
</dbReference>
<keyword evidence="3" id="KW-0560">Oxidoreductase</keyword>
<dbReference type="InterPro" id="IPR016163">
    <property type="entry name" value="Ald_DH_C"/>
</dbReference>
<dbReference type="Gene3D" id="3.40.605.10">
    <property type="entry name" value="Aldehyde Dehydrogenase, Chain A, domain 1"/>
    <property type="match status" value="1"/>
</dbReference>
<dbReference type="EC" id="1.2.1.24" evidence="1"/>
<dbReference type="InterPro" id="IPR016162">
    <property type="entry name" value="Ald_DH_N"/>
</dbReference>
<keyword evidence="7" id="KW-1185">Reference proteome</keyword>
<dbReference type="InterPro" id="IPR050740">
    <property type="entry name" value="Aldehyde_DH_Superfamily"/>
</dbReference>
<dbReference type="OrthoDB" id="310895at2759"/>
<dbReference type="InterPro" id="IPR016160">
    <property type="entry name" value="Ald_DH_CS_CYS"/>
</dbReference>
<dbReference type="InterPro" id="IPR016161">
    <property type="entry name" value="Ald_DH/histidinol_DH"/>
</dbReference>